<dbReference type="Proteomes" id="UP000278627">
    <property type="component" value="Unassembled WGS sequence"/>
</dbReference>
<proteinExistence type="predicted"/>
<reference evidence="2 3" key="2">
    <citation type="submission" date="2018-11" db="EMBL/GenBank/DDBJ databases">
        <authorList>
            <consortium name="Pathogen Informatics"/>
        </authorList>
    </citation>
    <scope>NUCLEOTIDE SEQUENCE [LARGE SCALE GENOMIC DNA]</scope>
</reference>
<reference evidence="4" key="1">
    <citation type="submission" date="2017-02" db="UniProtKB">
        <authorList>
            <consortium name="WormBaseParasite"/>
        </authorList>
    </citation>
    <scope>IDENTIFICATION</scope>
</reference>
<accession>A0A0N4TDQ2</accession>
<name>A0A0N4TDQ2_BRUPA</name>
<evidence type="ECO:0000313" key="3">
    <source>
        <dbReference type="Proteomes" id="UP000278627"/>
    </source>
</evidence>
<evidence type="ECO:0000256" key="1">
    <source>
        <dbReference type="SAM" id="MobiDB-lite"/>
    </source>
</evidence>
<dbReference type="EMBL" id="UZAD01005576">
    <property type="protein sequence ID" value="VDN87488.1"/>
    <property type="molecule type" value="Genomic_DNA"/>
</dbReference>
<feature type="compositionally biased region" description="Gly residues" evidence="1">
    <location>
        <begin position="53"/>
        <end position="66"/>
    </location>
</feature>
<dbReference type="STRING" id="6280.A0A0N4TDQ2"/>
<protein>
    <submittedName>
        <fullName evidence="2 4">Uncharacterized protein</fullName>
    </submittedName>
</protein>
<keyword evidence="3" id="KW-1185">Reference proteome</keyword>
<feature type="compositionally biased region" description="Basic and acidic residues" evidence="1">
    <location>
        <begin position="29"/>
        <end position="52"/>
    </location>
</feature>
<evidence type="ECO:0000313" key="4">
    <source>
        <dbReference type="WBParaSite" id="BPAG_0000634001-mRNA-1"/>
    </source>
</evidence>
<sequence length="72" mass="7953">MENIRCPFAKMEDDLEIGDFRIFASSEMNEEKKLTQKLQEKSHNEEEKEERGGGGGGGGGEEGGLNKGHNKI</sequence>
<dbReference type="AlphaFoldDB" id="A0A0N4TDQ2"/>
<organism evidence="4">
    <name type="scientific">Brugia pahangi</name>
    <name type="common">Filarial nematode worm</name>
    <dbReference type="NCBI Taxonomy" id="6280"/>
    <lineage>
        <taxon>Eukaryota</taxon>
        <taxon>Metazoa</taxon>
        <taxon>Ecdysozoa</taxon>
        <taxon>Nematoda</taxon>
        <taxon>Chromadorea</taxon>
        <taxon>Rhabditida</taxon>
        <taxon>Spirurina</taxon>
        <taxon>Spiruromorpha</taxon>
        <taxon>Filarioidea</taxon>
        <taxon>Onchocercidae</taxon>
        <taxon>Brugia</taxon>
    </lineage>
</organism>
<feature type="region of interest" description="Disordered" evidence="1">
    <location>
        <begin position="27"/>
        <end position="72"/>
    </location>
</feature>
<dbReference type="WBParaSite" id="BPAG_0000634001-mRNA-1">
    <property type="protein sequence ID" value="BPAG_0000634001-mRNA-1"/>
    <property type="gene ID" value="BPAG_0000634001"/>
</dbReference>
<evidence type="ECO:0000313" key="2">
    <source>
        <dbReference type="EMBL" id="VDN87488.1"/>
    </source>
</evidence>
<gene>
    <name evidence="2" type="ORF">BPAG_LOCUS6302</name>
</gene>